<reference evidence="1" key="2">
    <citation type="submission" date="2020-11" db="EMBL/GenBank/DDBJ databases">
        <authorList>
            <person name="McCartney M.A."/>
            <person name="Auch B."/>
            <person name="Kono T."/>
            <person name="Mallez S."/>
            <person name="Becker A."/>
            <person name="Gohl D.M."/>
            <person name="Silverstein K.A.T."/>
            <person name="Koren S."/>
            <person name="Bechman K.B."/>
            <person name="Herman A."/>
            <person name="Abrahante J.E."/>
            <person name="Garbe J."/>
        </authorList>
    </citation>
    <scope>NUCLEOTIDE SEQUENCE</scope>
    <source>
        <strain evidence="1">Duluth1</strain>
        <tissue evidence="1">Whole animal</tissue>
    </source>
</reference>
<reference evidence="1" key="1">
    <citation type="journal article" date="2019" name="bioRxiv">
        <title>The Genome of the Zebra Mussel, Dreissena polymorpha: A Resource for Invasive Species Research.</title>
        <authorList>
            <person name="McCartney M.A."/>
            <person name="Auch B."/>
            <person name="Kono T."/>
            <person name="Mallez S."/>
            <person name="Zhang Y."/>
            <person name="Obille A."/>
            <person name="Becker A."/>
            <person name="Abrahante J.E."/>
            <person name="Garbe J."/>
            <person name="Badalamenti J.P."/>
            <person name="Herman A."/>
            <person name="Mangelson H."/>
            <person name="Liachko I."/>
            <person name="Sullivan S."/>
            <person name="Sone E.D."/>
            <person name="Koren S."/>
            <person name="Silverstein K.A.T."/>
            <person name="Beckman K.B."/>
            <person name="Gohl D.M."/>
        </authorList>
    </citation>
    <scope>NUCLEOTIDE SEQUENCE</scope>
    <source>
        <strain evidence="1">Duluth1</strain>
        <tissue evidence="1">Whole animal</tissue>
    </source>
</reference>
<comment type="caution">
    <text evidence="1">The sequence shown here is derived from an EMBL/GenBank/DDBJ whole genome shotgun (WGS) entry which is preliminary data.</text>
</comment>
<protein>
    <submittedName>
        <fullName evidence="1">Uncharacterized protein</fullName>
    </submittedName>
</protein>
<gene>
    <name evidence="1" type="ORF">DPMN_041955</name>
</gene>
<evidence type="ECO:0000313" key="1">
    <source>
        <dbReference type="EMBL" id="KAH3735427.1"/>
    </source>
</evidence>
<organism evidence="1 2">
    <name type="scientific">Dreissena polymorpha</name>
    <name type="common">Zebra mussel</name>
    <name type="synonym">Mytilus polymorpha</name>
    <dbReference type="NCBI Taxonomy" id="45954"/>
    <lineage>
        <taxon>Eukaryota</taxon>
        <taxon>Metazoa</taxon>
        <taxon>Spiralia</taxon>
        <taxon>Lophotrochozoa</taxon>
        <taxon>Mollusca</taxon>
        <taxon>Bivalvia</taxon>
        <taxon>Autobranchia</taxon>
        <taxon>Heteroconchia</taxon>
        <taxon>Euheterodonta</taxon>
        <taxon>Imparidentia</taxon>
        <taxon>Neoheterodontei</taxon>
        <taxon>Myida</taxon>
        <taxon>Dreissenoidea</taxon>
        <taxon>Dreissenidae</taxon>
        <taxon>Dreissena</taxon>
    </lineage>
</organism>
<accession>A0A9D4HWH9</accession>
<proteinExistence type="predicted"/>
<dbReference type="EMBL" id="JAIWYP010000011">
    <property type="protein sequence ID" value="KAH3735427.1"/>
    <property type="molecule type" value="Genomic_DNA"/>
</dbReference>
<evidence type="ECO:0000313" key="2">
    <source>
        <dbReference type="Proteomes" id="UP000828390"/>
    </source>
</evidence>
<sequence>MEAPKVAEESMKLNRFLALAGNQEGGSLDNVVQWKDHLEVADGYFQMEHHPGTARSNLASVVKFLRWAQDDRLLAAGIADEAVRKLQGCTSATKKAIIRRAVEPRV</sequence>
<name>A0A9D4HWH9_DREPO</name>
<keyword evidence="2" id="KW-1185">Reference proteome</keyword>
<dbReference type="Proteomes" id="UP000828390">
    <property type="component" value="Unassembled WGS sequence"/>
</dbReference>
<dbReference type="AlphaFoldDB" id="A0A9D4HWH9"/>